<keyword evidence="14" id="KW-0464">Manganese</keyword>
<keyword evidence="21" id="KW-1185">Reference proteome</keyword>
<dbReference type="Pfam" id="PF21436">
    <property type="entry name" value="STT3-PglB_core"/>
    <property type="match status" value="1"/>
</dbReference>
<evidence type="ECO:0000256" key="15">
    <source>
        <dbReference type="ARBA" id="ARBA00048829"/>
    </source>
</evidence>
<dbReference type="EMBL" id="LSRX01000949">
    <property type="protein sequence ID" value="OLP85917.1"/>
    <property type="molecule type" value="Genomic_DNA"/>
</dbReference>
<comment type="cofactor">
    <cofactor evidence="1">
        <name>Mn(2+)</name>
        <dbReference type="ChEBI" id="CHEBI:29035"/>
    </cofactor>
</comment>
<keyword evidence="13 17" id="KW-0472">Membrane</keyword>
<evidence type="ECO:0000259" key="19">
    <source>
        <dbReference type="Pfam" id="PF21436"/>
    </source>
</evidence>
<dbReference type="GO" id="GO:0046872">
    <property type="term" value="F:metal ion binding"/>
    <property type="evidence" value="ECO:0007669"/>
    <property type="project" value="UniProtKB-KW"/>
</dbReference>
<evidence type="ECO:0000256" key="9">
    <source>
        <dbReference type="ARBA" id="ARBA00022692"/>
    </source>
</evidence>
<dbReference type="InterPro" id="IPR048307">
    <property type="entry name" value="STT3_N"/>
</dbReference>
<evidence type="ECO:0000256" key="1">
    <source>
        <dbReference type="ARBA" id="ARBA00001936"/>
    </source>
</evidence>
<dbReference type="OrthoDB" id="10261066at2759"/>
<reference evidence="20 21" key="1">
    <citation type="submission" date="2016-02" db="EMBL/GenBank/DDBJ databases">
        <title>Genome analysis of coral dinoflagellate symbionts highlights evolutionary adaptations to a symbiotic lifestyle.</title>
        <authorList>
            <person name="Aranda M."/>
            <person name="Li Y."/>
            <person name="Liew Y.J."/>
            <person name="Baumgarten S."/>
            <person name="Simakov O."/>
            <person name="Wilson M."/>
            <person name="Piel J."/>
            <person name="Ashoor H."/>
            <person name="Bougouffa S."/>
            <person name="Bajic V.B."/>
            <person name="Ryu T."/>
            <person name="Ravasi T."/>
            <person name="Bayer T."/>
            <person name="Micklem G."/>
            <person name="Kim H."/>
            <person name="Bhak J."/>
            <person name="Lajeunesse T.C."/>
            <person name="Voolstra C.R."/>
        </authorList>
    </citation>
    <scope>NUCLEOTIDE SEQUENCE [LARGE SCALE GENOMIC DNA]</scope>
    <source>
        <strain evidence="20 21">CCMP2467</strain>
    </source>
</reference>
<feature type="transmembrane region" description="Helical" evidence="17">
    <location>
        <begin position="612"/>
        <end position="632"/>
    </location>
</feature>
<feature type="domain" description="STT3/PglB/AglB core" evidence="19">
    <location>
        <begin position="877"/>
        <end position="932"/>
    </location>
</feature>
<feature type="coiled-coil region" evidence="16">
    <location>
        <begin position="1386"/>
        <end position="1413"/>
    </location>
</feature>
<dbReference type="GO" id="GO:0012505">
    <property type="term" value="C:endomembrane system"/>
    <property type="evidence" value="ECO:0007669"/>
    <property type="project" value="UniProtKB-SubCell"/>
</dbReference>
<feature type="transmembrane region" description="Helical" evidence="17">
    <location>
        <begin position="719"/>
        <end position="741"/>
    </location>
</feature>
<keyword evidence="16" id="KW-0175">Coiled coil</keyword>
<gene>
    <name evidence="20" type="primary">T12A2.2</name>
    <name evidence="20" type="ORF">AK812_SmicGene33044</name>
</gene>
<evidence type="ECO:0000256" key="3">
    <source>
        <dbReference type="ARBA" id="ARBA00004127"/>
    </source>
</evidence>
<dbReference type="Pfam" id="PF02516">
    <property type="entry name" value="STT3"/>
    <property type="match status" value="2"/>
</dbReference>
<dbReference type="GO" id="GO:0004579">
    <property type="term" value="F:dolichyl-diphosphooligosaccharide-protein glycotransferase activity"/>
    <property type="evidence" value="ECO:0007669"/>
    <property type="project" value="UniProtKB-EC"/>
</dbReference>
<evidence type="ECO:0000256" key="4">
    <source>
        <dbReference type="ARBA" id="ARBA00004922"/>
    </source>
</evidence>
<evidence type="ECO:0000259" key="18">
    <source>
        <dbReference type="Pfam" id="PF02516"/>
    </source>
</evidence>
<accession>A0A1Q9CSP2</accession>
<evidence type="ECO:0000256" key="17">
    <source>
        <dbReference type="SAM" id="Phobius"/>
    </source>
</evidence>
<evidence type="ECO:0000256" key="5">
    <source>
        <dbReference type="ARBA" id="ARBA00010810"/>
    </source>
</evidence>
<dbReference type="PANTHER" id="PTHR13872:SF1">
    <property type="entry name" value="DOLICHYL-DIPHOSPHOOLIGOSACCHARIDE--PROTEIN GLYCOSYLTRANSFERASE SUBUNIT STT3B"/>
    <property type="match status" value="1"/>
</dbReference>
<feature type="domain" description="Oligosaccharyl transferase STT3 N-terminal" evidence="18">
    <location>
        <begin position="492"/>
        <end position="730"/>
    </location>
</feature>
<dbReference type="InterPro" id="IPR003674">
    <property type="entry name" value="Oligo_trans_STT3"/>
</dbReference>
<dbReference type="GO" id="GO:0016020">
    <property type="term" value="C:membrane"/>
    <property type="evidence" value="ECO:0007669"/>
    <property type="project" value="InterPro"/>
</dbReference>
<keyword evidence="10" id="KW-0479">Metal-binding</keyword>
<dbReference type="Proteomes" id="UP000186817">
    <property type="component" value="Unassembled WGS sequence"/>
</dbReference>
<keyword evidence="9 17" id="KW-0812">Transmembrane</keyword>
<feature type="domain" description="Oligosaccharyl transferase STT3 N-terminal" evidence="18">
    <location>
        <begin position="68"/>
        <end position="247"/>
    </location>
</feature>
<dbReference type="PANTHER" id="PTHR13872">
    <property type="entry name" value="DOLICHYL-DIPHOSPHOOLIGOSACCHARIDE--PROTEIN GLYCOSYLTRANSFERASE SUBUNIT"/>
    <property type="match status" value="1"/>
</dbReference>
<sequence>MRGHDVLHNSYSAFDVEYVLMRANLRQLRPGGYVVLVEPQERTRLRPLLMVAYFCLWAYRIRMSPVHDYGYLIHEFDPWFNFRVAQYLSKHGWFKFAKWYDYMSWYPIGRPIGTTTYPGMQFASIWIWNVLKSTPKMDMELPLWFLQSFPKRWRTFLPGHGHMSFGPMKLNDVCVLTPAWFGGFATLFLVLLTIEASESRSAGVAAGMVMAIIPAHMMRSSAGEYDNEAVAVTCFCATFWLKIMVKNWWQYVEVNEANAQILFQHREAMISWVAKQAGVHDKDIEKFSYDHRKGRNISPFSMIDAGSFANRQKIMEWIMQNGDKKGIVEWNNDKLQTFQSGNNRDGINGYIKFEPCISTFDRLQTEPLKAIMTVISKLTPSTQWKHSWKHLTIQEKDTENYLAWVAIDHLHGTAKFYVTKKLFSARQFEDEFQAAYSANMSRKVIGNKGKGKRSEQEEFPTKYEEHLNKIAKRILELSLLKFYNHIITSEQWCRSIRTPRSWPWGVLAGLAYFSAAATWGGYIFVNNLIGLHAAVLVALGQYNLGLYLAYTLWYAVGTTGAMLIPVIGWAPLRAMEQMPSLLVFVVFQLLQACDFARHRVKGLASPWKFCLFRVAVFAAAALAGAGVCFTLYRSGHFAPLGARIRGLFLKHKKTGNPLVDSVAEHSATSSQAYAQYLGDARYVAALGLLFCWHQQTPAKLFPVLYAAVAYHFSAKMSRLMIICGPIVSMLAGYPVGIVLEWCFQQFLNMCCAPSPLQPEVKTQPRSGGMGSIYRWLWRYVKPLTLPAEVADFFETSESLHRQFPRPCRATRCTVAMLILAAGYQNMRDPVKNFIATCEEIAPHMGHPSIVFKSRQGLITDYLDGYKWLKANTPSDARVMAWWDYGYQITGIGNRTSIADGNTWNHEHIATLGRTLTNPEKKAHNIMRHLADYVLVWAGGQGDDMGKSPHLARIANSVFPDVCGEDDPTCRKFGFYAGGQPTEMMAASFLYKAVRHNIDEGVRLDGKLFQEVHTTKHGLMRIFKVLGVSEESKKWVADPANRKCDAEGSWYCVGQYPPSLHKLISKRKNFAQLEDFNRKDGEKSAYTRMAMRLSRLCSLHPRRGQLLPAGKRAFSQTDPKQSGVEVNVVKLRPSSRLPWVSAALAASCAGIYALVVQKQRWDREAQLMKEADEAELRRARMEAEAAAAATAEAEAQAAQAKAAREDAERIQKAAIAKESQEAQERARKDLERRHAEFAAVAGQCSQLLADLKLVVEATDYVEVAPHTEGLSEFMQQAQAFVDGESFKSLQESSLDGMAELTAQCAYALSAAKDHLAKLSKAQAAERLYEAAAAEMRAERQKWLLGEDVDAHALGSALGRAQDALSELRSCGLEMSLETIDGSQVSAAQSVLSELEEARQKEQGWEQNRQALQSAVAAQDAAACESALKEASSADCPLSAAMALAEEMSLPRQIDISEVAKGMQLAPLSEQSGEVDYVAAAAAASSFVSSSELSDQASSLAKEIATQYVLDKQELAHASQLLLPEWANQCSQKTAQLSRAFAGQKSKQKLQLIQDFQQTAADRRKQAIREAMGEVQDEVEKDIYSLQSAQMQALWAELAQVRGSFDDQLRSLGQAPERLQQLWSSDRSPDAQAKSASLSTLNLLALREASREEHAESTDAFASSVTARVRTELTALGKGSVKEIPTQQELQRSFHDELPKLVAAVFEPRTGLASSFVGRIFGMMYVLRSEQEEASTHAALESRLGQRIPTVAPEDGVHRQNQKNNLRTLALAMHLVDTGRLAEAVDTLDGSLRGPCRSLAHGWMSLARMSLLLQQASEALLARSLCLNVEEKMKREEAGWDDHI</sequence>
<comment type="caution">
    <text evidence="20">The sequence shown here is derived from an EMBL/GenBank/DDBJ whole genome shotgun (WGS) entry which is preliminary data.</text>
</comment>
<dbReference type="InterPro" id="IPR048999">
    <property type="entry name" value="STT3-PglB_core"/>
</dbReference>
<evidence type="ECO:0000256" key="14">
    <source>
        <dbReference type="ARBA" id="ARBA00023211"/>
    </source>
</evidence>
<evidence type="ECO:0000256" key="10">
    <source>
        <dbReference type="ARBA" id="ARBA00022723"/>
    </source>
</evidence>
<dbReference type="Gene3D" id="3.40.50.12610">
    <property type="match status" value="1"/>
</dbReference>
<comment type="pathway">
    <text evidence="4">Protein modification; protein glycosylation.</text>
</comment>
<name>A0A1Q9CSP2_SYMMI</name>
<comment type="subcellular location">
    <subcellularLocation>
        <location evidence="3">Endomembrane system</location>
        <topology evidence="3">Multi-pass membrane protein</topology>
    </subcellularLocation>
</comment>
<evidence type="ECO:0000256" key="12">
    <source>
        <dbReference type="ARBA" id="ARBA00022989"/>
    </source>
</evidence>
<organism evidence="20 21">
    <name type="scientific">Symbiodinium microadriaticum</name>
    <name type="common">Dinoflagellate</name>
    <name type="synonym">Zooxanthella microadriatica</name>
    <dbReference type="NCBI Taxonomy" id="2951"/>
    <lineage>
        <taxon>Eukaryota</taxon>
        <taxon>Sar</taxon>
        <taxon>Alveolata</taxon>
        <taxon>Dinophyceae</taxon>
        <taxon>Suessiales</taxon>
        <taxon>Symbiodiniaceae</taxon>
        <taxon>Symbiodinium</taxon>
    </lineage>
</organism>
<feature type="transmembrane region" description="Helical" evidence="17">
    <location>
        <begin position="545"/>
        <end position="569"/>
    </location>
</feature>
<proteinExistence type="inferred from homology"/>
<evidence type="ECO:0000256" key="8">
    <source>
        <dbReference type="ARBA" id="ARBA00022679"/>
    </source>
</evidence>
<keyword evidence="12 17" id="KW-1133">Transmembrane helix</keyword>
<protein>
    <recommendedName>
        <fullName evidence="6">dolichyl-diphosphooligosaccharide--protein glycotransferase</fullName>
        <ecNumber evidence="6">2.4.99.18</ecNumber>
    </recommendedName>
</protein>
<evidence type="ECO:0000313" key="21">
    <source>
        <dbReference type="Proteomes" id="UP000186817"/>
    </source>
</evidence>
<keyword evidence="7" id="KW-0328">Glycosyltransferase</keyword>
<dbReference type="EC" id="2.4.99.18" evidence="6"/>
<keyword evidence="8 20" id="KW-0808">Transferase</keyword>
<evidence type="ECO:0000313" key="20">
    <source>
        <dbReference type="EMBL" id="OLP85917.1"/>
    </source>
</evidence>
<comment type="catalytic activity">
    <reaction evidence="15">
        <text>a di-trans,poly-cis-dolichyl diphosphooligosaccharide + L-asparaginyl-[protein] = N(4)-(oligosaccharide-(1-&gt;4)-N-acetyl-beta-D-glucosaminyl-(1-&gt;4)-N-acetyl-beta-D-glucosaminyl)-L-asparaginyl-[protein] + a di-trans,poly-cis-dolichyl diphosphate + H(+)</text>
        <dbReference type="Rhea" id="RHEA:22980"/>
        <dbReference type="Rhea" id="RHEA-COMP:12804"/>
        <dbReference type="Rhea" id="RHEA-COMP:12805"/>
        <dbReference type="Rhea" id="RHEA-COMP:19506"/>
        <dbReference type="Rhea" id="RHEA-COMP:19509"/>
        <dbReference type="ChEBI" id="CHEBI:15378"/>
        <dbReference type="ChEBI" id="CHEBI:50347"/>
        <dbReference type="ChEBI" id="CHEBI:57497"/>
        <dbReference type="ChEBI" id="CHEBI:57570"/>
        <dbReference type="ChEBI" id="CHEBI:132529"/>
        <dbReference type="EC" id="2.4.99.18"/>
    </reaction>
</comment>
<evidence type="ECO:0000256" key="2">
    <source>
        <dbReference type="ARBA" id="ARBA00001946"/>
    </source>
</evidence>
<evidence type="ECO:0000256" key="11">
    <source>
        <dbReference type="ARBA" id="ARBA00022842"/>
    </source>
</evidence>
<evidence type="ECO:0000256" key="16">
    <source>
        <dbReference type="SAM" id="Coils"/>
    </source>
</evidence>
<keyword evidence="11" id="KW-0460">Magnesium</keyword>
<evidence type="ECO:0000256" key="7">
    <source>
        <dbReference type="ARBA" id="ARBA00022676"/>
    </source>
</evidence>
<evidence type="ECO:0000256" key="6">
    <source>
        <dbReference type="ARBA" id="ARBA00012605"/>
    </source>
</evidence>
<dbReference type="UniPathway" id="UPA00378"/>
<comment type="similarity">
    <text evidence="5">Belongs to the STT3 family.</text>
</comment>
<feature type="coiled-coil region" evidence="16">
    <location>
        <begin position="1163"/>
        <end position="1232"/>
    </location>
</feature>
<comment type="cofactor">
    <cofactor evidence="2">
        <name>Mg(2+)</name>
        <dbReference type="ChEBI" id="CHEBI:18420"/>
    </cofactor>
</comment>
<evidence type="ECO:0000256" key="13">
    <source>
        <dbReference type="ARBA" id="ARBA00023136"/>
    </source>
</evidence>